<evidence type="ECO:0000313" key="1">
    <source>
        <dbReference type="EMBL" id="BAL82838.1"/>
    </source>
</evidence>
<dbReference type="PATRIC" id="fig|927704.6.peg.1164"/>
<sequence>MDMTLLKQHLRIDGNEEDELLQSYIDAAELLIRRETGKNYVLDAGEYVDIAGDMLFQQAVKMLVAHWYECRQPLATAVVEVPFAVTQLTSQIAMGGAYYAEDESAEETEGDP</sequence>
<dbReference type="NCBIfam" id="TIGR01560">
    <property type="entry name" value="put_DNA_pack"/>
    <property type="match status" value="1"/>
</dbReference>
<dbReference type="OrthoDB" id="5654at2"/>
<proteinExistence type="predicted"/>
<dbReference type="InterPro" id="IPR021146">
    <property type="entry name" value="Phage_gp6-like_head-tail"/>
</dbReference>
<evidence type="ECO:0000313" key="2">
    <source>
        <dbReference type="Proteomes" id="UP000007887"/>
    </source>
</evidence>
<name>I0GQ01_SELRL</name>
<dbReference type="EMBL" id="AP012292">
    <property type="protein sequence ID" value="BAL82838.1"/>
    <property type="molecule type" value="Genomic_DNA"/>
</dbReference>
<dbReference type="Gene3D" id="1.10.3230.30">
    <property type="entry name" value="Phage gp6-like head-tail connector protein"/>
    <property type="match status" value="1"/>
</dbReference>
<dbReference type="Pfam" id="PF05135">
    <property type="entry name" value="Phage_connect_1"/>
    <property type="match status" value="1"/>
</dbReference>
<reference evidence="1 2" key="1">
    <citation type="submission" date="2011-10" db="EMBL/GenBank/DDBJ databases">
        <title>Whole genome sequence of Selenomonas ruminantium subsp. lactilytica TAM6421.</title>
        <authorList>
            <person name="Oguchi A."/>
            <person name="Ankai A."/>
            <person name="Kaneko J."/>
            <person name="Yamada-Narita S."/>
            <person name="Fukui S."/>
            <person name="Takahashi M."/>
            <person name="Onodera T."/>
            <person name="Kojima S."/>
            <person name="Fushimi T."/>
            <person name="Abe N."/>
            <person name="Kamio Y."/>
            <person name="Yamazaki S."/>
            <person name="Fujita N."/>
        </authorList>
    </citation>
    <scope>NUCLEOTIDE SEQUENCE [LARGE SCALE GENOMIC DNA]</scope>
    <source>
        <strain evidence="2">NBRC 103574 / TAM6421</strain>
    </source>
</reference>
<dbReference type="KEGG" id="sri:SELR_11300"/>
<dbReference type="CDD" id="cd08054">
    <property type="entry name" value="gp6"/>
    <property type="match status" value="1"/>
</dbReference>
<dbReference type="InterPro" id="IPR006450">
    <property type="entry name" value="Phage_HK97_gp6-like"/>
</dbReference>
<dbReference type="RefSeq" id="WP_014424275.1">
    <property type="nucleotide sequence ID" value="NC_017068.1"/>
</dbReference>
<organism evidence="1 2">
    <name type="scientific">Selenomonas ruminantium subsp. lactilytica (strain NBRC 103574 / TAM6421)</name>
    <dbReference type="NCBI Taxonomy" id="927704"/>
    <lineage>
        <taxon>Bacteria</taxon>
        <taxon>Bacillati</taxon>
        <taxon>Bacillota</taxon>
        <taxon>Negativicutes</taxon>
        <taxon>Selenomonadales</taxon>
        <taxon>Selenomonadaceae</taxon>
        <taxon>Selenomonas</taxon>
    </lineage>
</organism>
<protein>
    <submittedName>
        <fullName evidence="1">Putative phage protein</fullName>
    </submittedName>
</protein>
<dbReference type="Proteomes" id="UP000007887">
    <property type="component" value="Chromosome"/>
</dbReference>
<dbReference type="AlphaFoldDB" id="I0GQ01"/>
<accession>I0GQ01</accession>
<gene>
    <name evidence="1" type="ordered locus">SELR_11300</name>
</gene>
<dbReference type="HOGENOM" id="CLU_085951_4_2_9"/>